<dbReference type="PANTHER" id="PTHR44846:SF1">
    <property type="entry name" value="MANNOSYL-D-GLYCERATE TRANSPORT_METABOLISM SYSTEM REPRESSOR MNGR-RELATED"/>
    <property type="match status" value="1"/>
</dbReference>
<dbReference type="GO" id="GO:0045892">
    <property type="term" value="P:negative regulation of DNA-templated transcription"/>
    <property type="evidence" value="ECO:0007669"/>
    <property type="project" value="TreeGrafter"/>
</dbReference>
<feature type="domain" description="HTH gntR-type" evidence="5">
    <location>
        <begin position="1"/>
        <end position="67"/>
    </location>
</feature>
<evidence type="ECO:0000259" key="5">
    <source>
        <dbReference type="PROSITE" id="PS50949"/>
    </source>
</evidence>
<dbReference type="EMBL" id="BOOY01000039">
    <property type="protein sequence ID" value="GIJ06190.1"/>
    <property type="molecule type" value="Genomic_DNA"/>
</dbReference>
<dbReference type="InterPro" id="IPR036390">
    <property type="entry name" value="WH_DNA-bd_sf"/>
</dbReference>
<keyword evidence="3" id="KW-0804">Transcription</keyword>
<dbReference type="PANTHER" id="PTHR44846">
    <property type="entry name" value="MANNOSYL-D-GLYCERATE TRANSPORT/METABOLISM SYSTEM REPRESSOR MNGR-RELATED"/>
    <property type="match status" value="1"/>
</dbReference>
<protein>
    <submittedName>
        <fullName evidence="6">GntR family transcriptional regulator</fullName>
    </submittedName>
</protein>
<dbReference type="GO" id="GO:0003677">
    <property type="term" value="F:DNA binding"/>
    <property type="evidence" value="ECO:0007669"/>
    <property type="project" value="UniProtKB-KW"/>
</dbReference>
<dbReference type="PROSITE" id="PS50949">
    <property type="entry name" value="HTH_GNTR"/>
    <property type="match status" value="1"/>
</dbReference>
<dbReference type="Gene3D" id="1.10.10.10">
    <property type="entry name" value="Winged helix-like DNA-binding domain superfamily/Winged helix DNA-binding domain"/>
    <property type="match status" value="1"/>
</dbReference>
<dbReference type="Gene3D" id="3.40.1410.10">
    <property type="entry name" value="Chorismate lyase-like"/>
    <property type="match status" value="1"/>
</dbReference>
<evidence type="ECO:0000313" key="6">
    <source>
        <dbReference type="EMBL" id="GIJ06190.1"/>
    </source>
</evidence>
<dbReference type="SMART" id="SM00345">
    <property type="entry name" value="HTH_GNTR"/>
    <property type="match status" value="1"/>
</dbReference>
<evidence type="ECO:0000256" key="1">
    <source>
        <dbReference type="ARBA" id="ARBA00023015"/>
    </source>
</evidence>
<sequence>MPHYQRIEQALRAVVAQARPHDPLPSEPDLARTHGVSRMTARAAVTRLVDDGLAYRVPGRGTFVAVPASPRRADTLLRFTDEMRRQGRTPSSRVVSAGTRPATPAEADRLRLRAGSRVVSVQRVRLADGEPVATETAVFPGDLAAVLDADLAGGSLHEAVTALGRTPARGTATLTARPATAGDAALLGVAAGSALLVERRLIVDERDEPLELTESRYAGERYSLDVSFGVEAPA</sequence>
<dbReference type="Pfam" id="PF00392">
    <property type="entry name" value="GntR"/>
    <property type="match status" value="1"/>
</dbReference>
<feature type="region of interest" description="Disordered" evidence="4">
    <location>
        <begin position="84"/>
        <end position="104"/>
    </location>
</feature>
<organism evidence="6 7">
    <name type="scientific">Spirilliplanes yamanashiensis</name>
    <dbReference type="NCBI Taxonomy" id="42233"/>
    <lineage>
        <taxon>Bacteria</taxon>
        <taxon>Bacillati</taxon>
        <taxon>Actinomycetota</taxon>
        <taxon>Actinomycetes</taxon>
        <taxon>Micromonosporales</taxon>
        <taxon>Micromonosporaceae</taxon>
        <taxon>Spirilliplanes</taxon>
    </lineage>
</organism>
<dbReference type="InterPro" id="IPR000524">
    <property type="entry name" value="Tscrpt_reg_HTH_GntR"/>
</dbReference>
<comment type="caution">
    <text evidence="6">The sequence shown here is derived from an EMBL/GenBank/DDBJ whole genome shotgun (WGS) entry which is preliminary data.</text>
</comment>
<keyword evidence="1" id="KW-0805">Transcription regulation</keyword>
<dbReference type="GO" id="GO:0003700">
    <property type="term" value="F:DNA-binding transcription factor activity"/>
    <property type="evidence" value="ECO:0007669"/>
    <property type="project" value="InterPro"/>
</dbReference>
<dbReference type="Proteomes" id="UP000652013">
    <property type="component" value="Unassembled WGS sequence"/>
</dbReference>
<dbReference type="InterPro" id="IPR050679">
    <property type="entry name" value="Bact_HTH_transcr_reg"/>
</dbReference>
<dbReference type="InterPro" id="IPR011663">
    <property type="entry name" value="UTRA"/>
</dbReference>
<dbReference type="RefSeq" id="WP_203941378.1">
    <property type="nucleotide sequence ID" value="NZ_BAAAGJ010000014.1"/>
</dbReference>
<keyword evidence="7" id="KW-1185">Reference proteome</keyword>
<dbReference type="SUPFAM" id="SSF46785">
    <property type="entry name" value="Winged helix' DNA-binding domain"/>
    <property type="match status" value="1"/>
</dbReference>
<reference evidence="6" key="1">
    <citation type="submission" date="2021-01" db="EMBL/GenBank/DDBJ databases">
        <title>Whole genome shotgun sequence of Spirilliplanes yamanashiensis NBRC 15828.</title>
        <authorList>
            <person name="Komaki H."/>
            <person name="Tamura T."/>
        </authorList>
    </citation>
    <scope>NUCLEOTIDE SEQUENCE</scope>
    <source>
        <strain evidence="6">NBRC 15828</strain>
    </source>
</reference>
<dbReference type="AlphaFoldDB" id="A0A8J3YED5"/>
<dbReference type="Pfam" id="PF07702">
    <property type="entry name" value="UTRA"/>
    <property type="match status" value="1"/>
</dbReference>
<keyword evidence="2" id="KW-0238">DNA-binding</keyword>
<dbReference type="CDD" id="cd07377">
    <property type="entry name" value="WHTH_GntR"/>
    <property type="match status" value="1"/>
</dbReference>
<evidence type="ECO:0000256" key="4">
    <source>
        <dbReference type="SAM" id="MobiDB-lite"/>
    </source>
</evidence>
<accession>A0A8J3YED5</accession>
<evidence type="ECO:0000256" key="3">
    <source>
        <dbReference type="ARBA" id="ARBA00023163"/>
    </source>
</evidence>
<dbReference type="InterPro" id="IPR028978">
    <property type="entry name" value="Chorismate_lyase_/UTRA_dom_sf"/>
</dbReference>
<dbReference type="InterPro" id="IPR036388">
    <property type="entry name" value="WH-like_DNA-bd_sf"/>
</dbReference>
<dbReference type="PRINTS" id="PR00035">
    <property type="entry name" value="HTHGNTR"/>
</dbReference>
<evidence type="ECO:0000256" key="2">
    <source>
        <dbReference type="ARBA" id="ARBA00023125"/>
    </source>
</evidence>
<gene>
    <name evidence="6" type="ORF">Sya03_55420</name>
</gene>
<proteinExistence type="predicted"/>
<dbReference type="SUPFAM" id="SSF64288">
    <property type="entry name" value="Chorismate lyase-like"/>
    <property type="match status" value="1"/>
</dbReference>
<name>A0A8J3YED5_9ACTN</name>
<dbReference type="SMART" id="SM00866">
    <property type="entry name" value="UTRA"/>
    <property type="match status" value="1"/>
</dbReference>
<evidence type="ECO:0000313" key="7">
    <source>
        <dbReference type="Proteomes" id="UP000652013"/>
    </source>
</evidence>